<organism evidence="1 2">
    <name type="scientific">Trypanosoma congolense (strain IL3000)</name>
    <dbReference type="NCBI Taxonomy" id="1068625"/>
    <lineage>
        <taxon>Eukaryota</taxon>
        <taxon>Discoba</taxon>
        <taxon>Euglenozoa</taxon>
        <taxon>Kinetoplastea</taxon>
        <taxon>Metakinetoplastina</taxon>
        <taxon>Trypanosomatida</taxon>
        <taxon>Trypanosomatidae</taxon>
        <taxon>Trypanosoma</taxon>
        <taxon>Nannomonas</taxon>
    </lineage>
</organism>
<keyword evidence="2" id="KW-1185">Reference proteome</keyword>
<name>F9W764_TRYCI</name>
<reference evidence="1 2" key="2">
    <citation type="journal article" date="2012" name="Proc. Natl. Acad. Sci. U.S.A.">
        <title>Antigenic diversity is generated by distinct evolutionary mechanisms in African trypanosome species.</title>
        <authorList>
            <person name="Jackson A.P."/>
            <person name="Berry A."/>
            <person name="Aslett M."/>
            <person name="Allison H.C."/>
            <person name="Burton P."/>
            <person name="Vavrova-Anderson J."/>
            <person name="Brown R."/>
            <person name="Browne H."/>
            <person name="Corton N."/>
            <person name="Hauser H."/>
            <person name="Gamble J."/>
            <person name="Gilderthorp R."/>
            <person name="Marcello L."/>
            <person name="McQuillan J."/>
            <person name="Otto T.D."/>
            <person name="Quail M.A."/>
            <person name="Sanders M.J."/>
            <person name="van Tonder A."/>
            <person name="Ginger M.L."/>
            <person name="Field M.C."/>
            <person name="Barry J.D."/>
            <person name="Hertz-Fowler C."/>
            <person name="Berriman M."/>
        </authorList>
    </citation>
    <scope>NUCLEOTIDE SEQUENCE [LARGE SCALE GENOMIC DNA]</scope>
    <source>
        <strain evidence="1 2">IL3000</strain>
    </source>
</reference>
<dbReference type="AlphaFoldDB" id="F9W764"/>
<sequence length="112" mass="12839">MGCASRAPFCLLKYQISTKNVPSSPPTSTLTLYPQYLMRYYIFLRTSLFFFSPFASARWKGAEELLQNIMLRFRSLSWQTLTAQLLHFFFCCLSSCPCAHTSPLATAFDHFG</sequence>
<gene>
    <name evidence="1" type="ORF">TCIL3000_0_38450</name>
</gene>
<dbReference type="EMBL" id="CAEQ01000991">
    <property type="protein sequence ID" value="CCD13029.1"/>
    <property type="molecule type" value="Genomic_DNA"/>
</dbReference>
<proteinExistence type="predicted"/>
<accession>F9W764</accession>
<evidence type="ECO:0000313" key="2">
    <source>
        <dbReference type="Proteomes" id="UP000000702"/>
    </source>
</evidence>
<protein>
    <submittedName>
        <fullName evidence="1">Uncharacterized protein</fullName>
    </submittedName>
</protein>
<dbReference type="Proteomes" id="UP000000702">
    <property type="component" value="Unassembled WGS sequence"/>
</dbReference>
<evidence type="ECO:0000313" key="1">
    <source>
        <dbReference type="EMBL" id="CCD13029.1"/>
    </source>
</evidence>
<reference evidence="2" key="1">
    <citation type="submission" date="2011-07" db="EMBL/GenBank/DDBJ databases">
        <title>Divergent evolution of antigenic variation in African trypanosomes.</title>
        <authorList>
            <person name="Jackson A.P."/>
            <person name="Berry A."/>
            <person name="Allison H.C."/>
            <person name="Burton P."/>
            <person name="Anderson J."/>
            <person name="Aslett M."/>
            <person name="Brown R."/>
            <person name="Corton N."/>
            <person name="Harris D."/>
            <person name="Hauser H."/>
            <person name="Gamble J."/>
            <person name="Gilderthorp R."/>
            <person name="McQuillan J."/>
            <person name="Quail M.A."/>
            <person name="Sanders M."/>
            <person name="Van Tonder A."/>
            <person name="Ginger M.L."/>
            <person name="Donelson J.E."/>
            <person name="Field M.C."/>
            <person name="Barry J.D."/>
            <person name="Berriman M."/>
            <person name="Hertz-Fowler C."/>
        </authorList>
    </citation>
    <scope>NUCLEOTIDE SEQUENCE [LARGE SCALE GENOMIC DNA]</scope>
    <source>
        <strain evidence="2">IL3000</strain>
    </source>
</reference>
<comment type="caution">
    <text evidence="1">The sequence shown here is derived from an EMBL/GenBank/DDBJ whole genome shotgun (WGS) entry which is preliminary data.</text>
</comment>